<reference evidence="2 3" key="1">
    <citation type="submission" date="2019-07" db="EMBL/GenBank/DDBJ databases">
        <title>Whole genome shotgun sequence of Skermanella aerolata NBRC 106429.</title>
        <authorList>
            <person name="Hosoyama A."/>
            <person name="Uohara A."/>
            <person name="Ohji S."/>
            <person name="Ichikawa N."/>
        </authorList>
    </citation>
    <scope>NUCLEOTIDE SEQUENCE [LARGE SCALE GENOMIC DNA]</scope>
    <source>
        <strain evidence="2 3">NBRC 106429</strain>
    </source>
</reference>
<evidence type="ECO:0000313" key="2">
    <source>
        <dbReference type="EMBL" id="GEO41284.1"/>
    </source>
</evidence>
<feature type="domain" description="Transglutaminase-like" evidence="1">
    <location>
        <begin position="160"/>
        <end position="220"/>
    </location>
</feature>
<dbReference type="PANTHER" id="PTHR33490">
    <property type="entry name" value="BLR5614 PROTEIN-RELATED"/>
    <property type="match status" value="1"/>
</dbReference>
<name>A0A512DXS6_9PROT</name>
<comment type="caution">
    <text evidence="2">The sequence shown here is derived from an EMBL/GenBank/DDBJ whole genome shotgun (WGS) entry which is preliminary data.</text>
</comment>
<dbReference type="SMART" id="SM00460">
    <property type="entry name" value="TGc"/>
    <property type="match status" value="1"/>
</dbReference>
<dbReference type="RefSeq" id="WP_044431518.1">
    <property type="nucleotide sequence ID" value="NZ_BJYZ01000027.1"/>
</dbReference>
<proteinExistence type="predicted"/>
<organism evidence="2 3">
    <name type="scientific">Skermanella aerolata</name>
    <dbReference type="NCBI Taxonomy" id="393310"/>
    <lineage>
        <taxon>Bacteria</taxon>
        <taxon>Pseudomonadati</taxon>
        <taxon>Pseudomonadota</taxon>
        <taxon>Alphaproteobacteria</taxon>
        <taxon>Rhodospirillales</taxon>
        <taxon>Azospirillaceae</taxon>
        <taxon>Skermanella</taxon>
    </lineage>
</organism>
<dbReference type="EMBL" id="BJYZ01000027">
    <property type="protein sequence ID" value="GEO41284.1"/>
    <property type="molecule type" value="Genomic_DNA"/>
</dbReference>
<dbReference type="Pfam" id="PF01841">
    <property type="entry name" value="Transglut_core"/>
    <property type="match status" value="1"/>
</dbReference>
<dbReference type="SUPFAM" id="SSF54001">
    <property type="entry name" value="Cysteine proteinases"/>
    <property type="match status" value="1"/>
</dbReference>
<gene>
    <name evidence="2" type="ORF">SAE02_54320</name>
</gene>
<dbReference type="InterPro" id="IPR038765">
    <property type="entry name" value="Papain-like_cys_pep_sf"/>
</dbReference>
<keyword evidence="3" id="KW-1185">Reference proteome</keyword>
<dbReference type="Proteomes" id="UP000321523">
    <property type="component" value="Unassembled WGS sequence"/>
</dbReference>
<dbReference type="Gene3D" id="2.60.40.2250">
    <property type="match status" value="1"/>
</dbReference>
<protein>
    <submittedName>
        <fullName evidence="2">Transglutaminase</fullName>
    </submittedName>
</protein>
<dbReference type="AlphaFoldDB" id="A0A512DXS6"/>
<sequence>MKYSVSCTLGYEVAEETVCLFNLQPSQFDRQVLLGENLDLSGGREIDRFTVSESGNRIFKVLAPSGKLLLKYRADVDLDPLLEDPATIKAVEPIDLPLDVLPHLNPSRFCQSDRLKAFANREFGQIERGHGSVTAICNWIHDTLEYLPGSSHGTTSAVDTIIDHAGVCRDFAHLGITMCRAMDIPARYVSSYAFRLDPPDFHAVFEAYLGGRWYLFDATRKAALDGLIRIGLGRDAAEVSFSSFFGKVEPAEMEVAITSPGRGTEVDLTTKAVSLSER</sequence>
<evidence type="ECO:0000259" key="1">
    <source>
        <dbReference type="SMART" id="SM00460"/>
    </source>
</evidence>
<dbReference type="PANTHER" id="PTHR33490:SF12">
    <property type="entry name" value="BLL5557 PROTEIN"/>
    <property type="match status" value="1"/>
</dbReference>
<dbReference type="InterPro" id="IPR002931">
    <property type="entry name" value="Transglutaminase-like"/>
</dbReference>
<dbReference type="OrthoDB" id="5438043at2"/>
<evidence type="ECO:0000313" key="3">
    <source>
        <dbReference type="Proteomes" id="UP000321523"/>
    </source>
</evidence>
<accession>A0A512DXS6</accession>
<dbReference type="Gene3D" id="3.10.620.30">
    <property type="match status" value="1"/>
</dbReference>